<protein>
    <submittedName>
        <fullName evidence="1">Uncharacterized protein</fullName>
    </submittedName>
</protein>
<sequence length="40" mass="4716">MKKNNKKSVKKEKDKKEPLLVRLRLGSKIFTGKIYKIGRN</sequence>
<evidence type="ECO:0000313" key="1">
    <source>
        <dbReference type="EMBL" id="WLJ25729.1"/>
    </source>
</evidence>
<accession>A0AA49X470</accession>
<proteinExistence type="predicted"/>
<dbReference type="EMBL" id="OQ890315">
    <property type="protein sequence ID" value="WLJ25729.1"/>
    <property type="molecule type" value="Genomic_DNA"/>
</dbReference>
<name>A0AA49X470_9VIRU</name>
<organism evidence="1">
    <name type="scientific">Firmicutes phage HS08</name>
    <dbReference type="NCBI Taxonomy" id="3056391"/>
    <lineage>
        <taxon>Viruses</taxon>
    </lineage>
</organism>
<reference evidence="1" key="1">
    <citation type="submission" date="2023-04" db="EMBL/GenBank/DDBJ databases">
        <title>The human skin virome in hidradenitis suppurativa patients.</title>
        <authorList>
            <person name="Jansen D."/>
        </authorList>
    </citation>
    <scope>NUCLEOTIDE SEQUENCE</scope>
    <source>
        <strain evidence="1">VC3_JansenPhageE</strain>
    </source>
</reference>